<dbReference type="Gene3D" id="3.90.25.10">
    <property type="entry name" value="UDP-galactose 4-epimerase, domain 1"/>
    <property type="match status" value="1"/>
</dbReference>
<dbReference type="Gene3D" id="3.40.50.720">
    <property type="entry name" value="NAD(P)-binding Rossmann-like Domain"/>
    <property type="match status" value="1"/>
</dbReference>
<dbReference type="InterPro" id="IPR036291">
    <property type="entry name" value="NAD(P)-bd_dom_sf"/>
</dbReference>
<accession>A0A0F9ZJ85</accession>
<name>A0A0F9ZJ85_TRIHA</name>
<evidence type="ECO:0000256" key="1">
    <source>
        <dbReference type="ARBA" id="ARBA00006328"/>
    </source>
</evidence>
<sequence length="358" mass="40615">MTAQLNILILGGVGAQNSHVAKELAVAGHKVRILTRDTQKRGARELAALPSIEIVQGDTYDEETLEVALRGIQSVYVNTNGFAIGERSEIYWSIRIYEIAYWAGVKHFVYSTLPYVSRRSEFNPKFRVPFVDGKAKFAEYLKSQPTNPMNWSLIESGPYAEDNLYRRPPTYDEKTGEWVWRIYLGEGGCYPLVDLPDFAWFARYILEHPEEFRGDLLSVGIKHTSGEELAEALTATTGKPSRYVPLTKEEFLQDAPPIKIGAAHSPGYDDPTLWTAQQMFLHWSTVWIDSVGNTGLWTRDYERLDKLKPDRIRTVAEWMKSVGYDPEKPKHLVNTGMTVAGVGEVFLWGEDTSEQDKD</sequence>
<evidence type="ECO:0000259" key="3">
    <source>
        <dbReference type="Pfam" id="PF05368"/>
    </source>
</evidence>
<comment type="caution">
    <text evidence="4">The sequence shown here is derived from an EMBL/GenBank/DDBJ whole genome shotgun (WGS) entry which is preliminary data.</text>
</comment>
<dbReference type="SUPFAM" id="SSF51735">
    <property type="entry name" value="NAD(P)-binding Rossmann-fold domains"/>
    <property type="match status" value="1"/>
</dbReference>
<comment type="similarity">
    <text evidence="1">Belongs to the NmrA-type oxidoreductase family.</text>
</comment>
<dbReference type="Pfam" id="PF05368">
    <property type="entry name" value="NmrA"/>
    <property type="match status" value="1"/>
</dbReference>
<dbReference type="GO" id="GO:0005634">
    <property type="term" value="C:nucleus"/>
    <property type="evidence" value="ECO:0007669"/>
    <property type="project" value="TreeGrafter"/>
</dbReference>
<gene>
    <name evidence="4" type="ORF">THAR02_07516</name>
</gene>
<dbReference type="OMA" id="YWSIRIY"/>
<dbReference type="PANTHER" id="PTHR42748:SF14">
    <property type="entry name" value="SNOAL-LIKE DOMAIN-CONTAINING PROTEIN"/>
    <property type="match status" value="1"/>
</dbReference>
<reference evidence="5" key="1">
    <citation type="journal article" date="2015" name="Genome Announc.">
        <title>Draft whole-genome sequence of the biocontrol agent Trichoderma harzianum T6776.</title>
        <authorList>
            <person name="Baroncelli R."/>
            <person name="Piaggeschi G."/>
            <person name="Fiorini L."/>
            <person name="Bertolini E."/>
            <person name="Zapparata A."/>
            <person name="Pe M.E."/>
            <person name="Sarrocco S."/>
            <person name="Vannacci G."/>
        </authorList>
    </citation>
    <scope>NUCLEOTIDE SEQUENCE [LARGE SCALE GENOMIC DNA]</scope>
    <source>
        <strain evidence="5">T6776</strain>
    </source>
</reference>
<evidence type="ECO:0000313" key="5">
    <source>
        <dbReference type="Proteomes" id="UP000034112"/>
    </source>
</evidence>
<feature type="domain" description="NmrA-like" evidence="3">
    <location>
        <begin position="6"/>
        <end position="254"/>
    </location>
</feature>
<evidence type="ECO:0000313" key="4">
    <source>
        <dbReference type="EMBL" id="KKP00387.1"/>
    </source>
</evidence>
<proteinExistence type="inferred from homology"/>
<evidence type="ECO:0000256" key="2">
    <source>
        <dbReference type="ARBA" id="ARBA00022857"/>
    </source>
</evidence>
<keyword evidence="2" id="KW-0521">NADP</keyword>
<dbReference type="InterPro" id="IPR008030">
    <property type="entry name" value="NmrA-like"/>
</dbReference>
<dbReference type="InterPro" id="IPR051164">
    <property type="entry name" value="NmrA-like_oxidored"/>
</dbReference>
<dbReference type="EMBL" id="JOKZ01000256">
    <property type="protein sequence ID" value="KKP00387.1"/>
    <property type="molecule type" value="Genomic_DNA"/>
</dbReference>
<dbReference type="AlphaFoldDB" id="A0A0F9ZJ85"/>
<protein>
    <submittedName>
        <fullName evidence="4">NmrA-like family protein</fullName>
    </submittedName>
</protein>
<organism evidence="4 5">
    <name type="scientific">Trichoderma harzianum</name>
    <name type="common">Hypocrea lixii</name>
    <dbReference type="NCBI Taxonomy" id="5544"/>
    <lineage>
        <taxon>Eukaryota</taxon>
        <taxon>Fungi</taxon>
        <taxon>Dikarya</taxon>
        <taxon>Ascomycota</taxon>
        <taxon>Pezizomycotina</taxon>
        <taxon>Sordariomycetes</taxon>
        <taxon>Hypocreomycetidae</taxon>
        <taxon>Hypocreales</taxon>
        <taxon>Hypocreaceae</taxon>
        <taxon>Trichoderma</taxon>
    </lineage>
</organism>
<dbReference type="OrthoDB" id="300709at2759"/>
<dbReference type="PANTHER" id="PTHR42748">
    <property type="entry name" value="NITROGEN METABOLITE REPRESSION PROTEIN NMRA FAMILY MEMBER"/>
    <property type="match status" value="1"/>
</dbReference>
<dbReference type="Proteomes" id="UP000034112">
    <property type="component" value="Unassembled WGS sequence"/>
</dbReference>